<dbReference type="STRING" id="475255.SAMN04488101_11891"/>
<keyword evidence="2" id="KW-1185">Reference proteome</keyword>
<protein>
    <submittedName>
        <fullName evidence="1">Uncharacterized protein</fullName>
    </submittedName>
</protein>
<dbReference type="AlphaFoldDB" id="A0A1W2F0P5"/>
<accession>A0A1W2F0P5</accession>
<dbReference type="NCBIfam" id="NF047658">
    <property type="entry name" value="HYC_CC_PP"/>
    <property type="match status" value="1"/>
</dbReference>
<evidence type="ECO:0000313" key="2">
    <source>
        <dbReference type="Proteomes" id="UP000192678"/>
    </source>
</evidence>
<dbReference type="InterPro" id="IPR058060">
    <property type="entry name" value="HYC_CC_PP"/>
</dbReference>
<dbReference type="EMBL" id="FWYB01000018">
    <property type="protein sequence ID" value="SMD15519.1"/>
    <property type="molecule type" value="Genomic_DNA"/>
</dbReference>
<dbReference type="OrthoDB" id="676308at2"/>
<gene>
    <name evidence="1" type="ORF">SAMN04488101_11891</name>
</gene>
<proteinExistence type="predicted"/>
<name>A0A1W2F0P5_9SPHI</name>
<dbReference type="Proteomes" id="UP000192678">
    <property type="component" value="Unassembled WGS sequence"/>
</dbReference>
<dbReference type="InterPro" id="IPR058512">
    <property type="entry name" value="DUF8199"/>
</dbReference>
<dbReference type="Pfam" id="PF26622">
    <property type="entry name" value="DUF8199"/>
    <property type="match status" value="1"/>
</dbReference>
<sequence length="132" mass="14875">MKRTLLTILAVFYLGISSGATMHFHYCMGELVSWGLVKQSDKVCEFCGMPMAETKKNSCCKDVKQEVKVDNSQKVNQTVYKFASLSTAIIQPELYVNYQVQIPVKITREALSNAPPNGQKTPVFIKNCTYRI</sequence>
<dbReference type="RefSeq" id="WP_084291824.1">
    <property type="nucleotide sequence ID" value="NZ_FWYB01000018.1"/>
</dbReference>
<evidence type="ECO:0000313" key="1">
    <source>
        <dbReference type="EMBL" id="SMD15519.1"/>
    </source>
</evidence>
<reference evidence="1 2" key="1">
    <citation type="submission" date="2017-04" db="EMBL/GenBank/DDBJ databases">
        <authorList>
            <person name="Afonso C.L."/>
            <person name="Miller P.J."/>
            <person name="Scott M.A."/>
            <person name="Spackman E."/>
            <person name="Goraichik I."/>
            <person name="Dimitrov K.M."/>
            <person name="Suarez D.L."/>
            <person name="Swayne D.E."/>
        </authorList>
    </citation>
    <scope>NUCLEOTIDE SEQUENCE [LARGE SCALE GENOMIC DNA]</scope>
    <source>
        <strain evidence="1 2">DSM 19625</strain>
    </source>
</reference>
<organism evidence="1 2">
    <name type="scientific">Pedobacter nyackensis</name>
    <dbReference type="NCBI Taxonomy" id="475255"/>
    <lineage>
        <taxon>Bacteria</taxon>
        <taxon>Pseudomonadati</taxon>
        <taxon>Bacteroidota</taxon>
        <taxon>Sphingobacteriia</taxon>
        <taxon>Sphingobacteriales</taxon>
        <taxon>Sphingobacteriaceae</taxon>
        <taxon>Pedobacter</taxon>
    </lineage>
</organism>